<reference evidence="7 8" key="1">
    <citation type="submission" date="2016-06" db="EMBL/GenBank/DDBJ databases">
        <authorList>
            <person name="Kjaerup R.B."/>
            <person name="Dalgaard T.S."/>
            <person name="Juul-Madsen H.R."/>
        </authorList>
    </citation>
    <scope>NUCLEOTIDE SEQUENCE [LARGE SCALE GENOMIC DNA]</scope>
    <source>
        <strain evidence="7 8">1199456.5</strain>
    </source>
</reference>
<evidence type="ECO:0000259" key="6">
    <source>
        <dbReference type="PROSITE" id="PS51186"/>
    </source>
</evidence>
<dbReference type="GO" id="GO:0016747">
    <property type="term" value="F:acyltransferase activity, transferring groups other than amino-acyl groups"/>
    <property type="evidence" value="ECO:0007669"/>
    <property type="project" value="InterPro"/>
</dbReference>
<sequence length="171" mass="18686">MTTPAWSRVELLAGRHNVSTFTTGLLSVDKWFGANALDEQNAGRVRTHLCVSDNGDIVAFFALKHIIVSLEGTSSRLRQSGDANGQATGLLLAQMGVRSNLQGNGVGKQVVQQVFDVAATVHAQASFQLLVVDAESERLVPYYEQFGFRRLPNDRRLVMKMSAVHKLVSTC</sequence>
<comment type="caution">
    <text evidence="7">The sequence shown here is derived from an EMBL/GenBank/DDBJ whole genome shotgun (WGS) entry which is preliminary data.</text>
</comment>
<evidence type="ECO:0000256" key="1">
    <source>
        <dbReference type="ARBA" id="ARBA00022491"/>
    </source>
</evidence>
<comment type="catalytic activity">
    <reaction evidence="5">
        <text>glycyl-tRNA(Gly) + acetyl-CoA = N-acetylglycyl-tRNA(Gly) + CoA + H(+)</text>
        <dbReference type="Rhea" id="RHEA:81867"/>
        <dbReference type="Rhea" id="RHEA-COMP:9683"/>
        <dbReference type="Rhea" id="RHEA-COMP:19766"/>
        <dbReference type="ChEBI" id="CHEBI:15378"/>
        <dbReference type="ChEBI" id="CHEBI:57287"/>
        <dbReference type="ChEBI" id="CHEBI:57288"/>
        <dbReference type="ChEBI" id="CHEBI:78522"/>
        <dbReference type="ChEBI" id="CHEBI:232036"/>
    </reaction>
</comment>
<dbReference type="EMBL" id="LZSF01000195">
    <property type="protein sequence ID" value="OBA84747.1"/>
    <property type="molecule type" value="Genomic_DNA"/>
</dbReference>
<gene>
    <name evidence="7" type="ORF">A5642_25780</name>
</gene>
<dbReference type="InterPro" id="IPR016181">
    <property type="entry name" value="Acyl_CoA_acyltransferase"/>
</dbReference>
<dbReference type="InterPro" id="IPR000182">
    <property type="entry name" value="GNAT_dom"/>
</dbReference>
<evidence type="ECO:0000256" key="3">
    <source>
        <dbReference type="ARBA" id="ARBA00022679"/>
    </source>
</evidence>
<dbReference type="Gene3D" id="3.40.630.30">
    <property type="match status" value="1"/>
</dbReference>
<dbReference type="PROSITE" id="PS51186">
    <property type="entry name" value="GNAT"/>
    <property type="match status" value="1"/>
</dbReference>
<dbReference type="PANTHER" id="PTHR36449">
    <property type="entry name" value="ACETYLTRANSFERASE-RELATED"/>
    <property type="match status" value="1"/>
</dbReference>
<keyword evidence="1" id="KW-0678">Repressor</keyword>
<feature type="domain" description="N-acetyltransferase" evidence="6">
    <location>
        <begin position="1"/>
        <end position="164"/>
    </location>
</feature>
<evidence type="ECO:0000256" key="5">
    <source>
        <dbReference type="ARBA" id="ARBA00049880"/>
    </source>
</evidence>
<proteinExistence type="predicted"/>
<evidence type="ECO:0000313" key="7">
    <source>
        <dbReference type="EMBL" id="OBA84747.1"/>
    </source>
</evidence>
<keyword evidence="3" id="KW-0808">Transferase</keyword>
<evidence type="ECO:0000256" key="4">
    <source>
        <dbReference type="ARBA" id="ARBA00023315"/>
    </source>
</evidence>
<name>A0A1A0MH40_MYCMU</name>
<keyword evidence="2" id="KW-1277">Toxin-antitoxin system</keyword>
<dbReference type="OrthoDB" id="9799147at2"/>
<evidence type="ECO:0000313" key="8">
    <source>
        <dbReference type="Proteomes" id="UP000093962"/>
    </source>
</evidence>
<protein>
    <recommendedName>
        <fullName evidence="6">N-acetyltransferase domain-containing protein</fullName>
    </recommendedName>
</protein>
<dbReference type="SUPFAM" id="SSF55729">
    <property type="entry name" value="Acyl-CoA N-acyltransferases (Nat)"/>
    <property type="match status" value="1"/>
</dbReference>
<dbReference type="Proteomes" id="UP000093962">
    <property type="component" value="Unassembled WGS sequence"/>
</dbReference>
<accession>A0A1A0MH40</accession>
<dbReference type="AlphaFoldDB" id="A0A1A0MH40"/>
<evidence type="ECO:0000256" key="2">
    <source>
        <dbReference type="ARBA" id="ARBA00022649"/>
    </source>
</evidence>
<dbReference type="Pfam" id="PF00583">
    <property type="entry name" value="Acetyltransf_1"/>
    <property type="match status" value="1"/>
</dbReference>
<dbReference type="PANTHER" id="PTHR36449:SF1">
    <property type="entry name" value="ACETYLTRANSFERASE"/>
    <property type="match status" value="1"/>
</dbReference>
<keyword evidence="4" id="KW-0012">Acyltransferase</keyword>
<organism evidence="7 8">
    <name type="scientific">Mycolicibacterium mucogenicum</name>
    <name type="common">Mycobacterium mucogenicum</name>
    <dbReference type="NCBI Taxonomy" id="56689"/>
    <lineage>
        <taxon>Bacteria</taxon>
        <taxon>Bacillati</taxon>
        <taxon>Actinomycetota</taxon>
        <taxon>Actinomycetes</taxon>
        <taxon>Mycobacteriales</taxon>
        <taxon>Mycobacteriaceae</taxon>
        <taxon>Mycolicibacterium</taxon>
    </lineage>
</organism>